<gene>
    <name evidence="3" type="ORF">FKW44_023415</name>
</gene>
<dbReference type="OrthoDB" id="10263206at2759"/>
<feature type="domain" description="Rab-GAP TBC" evidence="2">
    <location>
        <begin position="1"/>
        <end position="194"/>
    </location>
</feature>
<evidence type="ECO:0000259" key="2">
    <source>
        <dbReference type="PROSITE" id="PS50086"/>
    </source>
</evidence>
<dbReference type="AlphaFoldDB" id="A0A7T8JU55"/>
<dbReference type="EMBL" id="CP045907">
    <property type="protein sequence ID" value="QQP35247.1"/>
    <property type="molecule type" value="Genomic_DNA"/>
</dbReference>
<accession>A0A7T8JU55</accession>
<name>A0A7T8JU55_CALRO</name>
<sequence>MVDKDVRRLCPDISFFSQRSLYPLSGIASGKYDRLHHRVQQKSLSSQTLERRGLGISKLSVNRKKAPEDYAPLGTGEEAHWEVVERILFIYAKLNPGQSYVQGMNEIIGPIYYVFASDPNPEWTKYAEADTFFCFTNLMSDIRDFFIKTLDESETGINGMMLKLMNRIKGYDSEIYSVLETQGLRPQYFSFSYK</sequence>
<dbReference type="PANTHER" id="PTHR22957">
    <property type="entry name" value="TBC1 DOMAIN FAMILY MEMBER GTPASE-ACTIVATING PROTEIN"/>
    <property type="match status" value="1"/>
</dbReference>
<dbReference type="PANTHER" id="PTHR22957:SF27">
    <property type="entry name" value="TBC1 DOMAIN FAMILY MEMBER 13"/>
    <property type="match status" value="1"/>
</dbReference>
<organism evidence="3 4">
    <name type="scientific">Caligus rogercresseyi</name>
    <name type="common">Sea louse</name>
    <dbReference type="NCBI Taxonomy" id="217165"/>
    <lineage>
        <taxon>Eukaryota</taxon>
        <taxon>Metazoa</taxon>
        <taxon>Ecdysozoa</taxon>
        <taxon>Arthropoda</taxon>
        <taxon>Crustacea</taxon>
        <taxon>Multicrustacea</taxon>
        <taxon>Hexanauplia</taxon>
        <taxon>Copepoda</taxon>
        <taxon>Siphonostomatoida</taxon>
        <taxon>Caligidae</taxon>
        <taxon>Caligus</taxon>
    </lineage>
</organism>
<proteinExistence type="predicted"/>
<dbReference type="FunFam" id="1.10.8.270:FF:000019">
    <property type="entry name" value="TBC1 domain family member 13"/>
    <property type="match status" value="1"/>
</dbReference>
<dbReference type="GO" id="GO:0006886">
    <property type="term" value="P:intracellular protein transport"/>
    <property type="evidence" value="ECO:0007669"/>
    <property type="project" value="TreeGrafter"/>
</dbReference>
<dbReference type="Gene3D" id="1.10.8.270">
    <property type="entry name" value="putative rabgap domain of human tbc1 domain family member 14 like domains"/>
    <property type="match status" value="1"/>
</dbReference>
<evidence type="ECO:0000256" key="1">
    <source>
        <dbReference type="ARBA" id="ARBA00022468"/>
    </source>
</evidence>
<reference evidence="4" key="1">
    <citation type="submission" date="2021-01" db="EMBL/GenBank/DDBJ databases">
        <title>Caligus Genome Assembly.</title>
        <authorList>
            <person name="Gallardo-Escarate C."/>
        </authorList>
    </citation>
    <scope>NUCLEOTIDE SEQUENCE [LARGE SCALE GENOMIC DNA]</scope>
</reference>
<dbReference type="SUPFAM" id="SSF47923">
    <property type="entry name" value="Ypt/Rab-GAP domain of gyp1p"/>
    <property type="match status" value="1"/>
</dbReference>
<evidence type="ECO:0000313" key="3">
    <source>
        <dbReference type="EMBL" id="QQP35247.1"/>
    </source>
</evidence>
<dbReference type="InterPro" id="IPR000195">
    <property type="entry name" value="Rab-GAP-TBC_dom"/>
</dbReference>
<protein>
    <submittedName>
        <fullName evidence="3">TBC1 domain family member 13</fullName>
    </submittedName>
</protein>
<dbReference type="PROSITE" id="PS50086">
    <property type="entry name" value="TBC_RABGAP"/>
    <property type="match status" value="1"/>
</dbReference>
<evidence type="ECO:0000313" key="4">
    <source>
        <dbReference type="Proteomes" id="UP000595437"/>
    </source>
</evidence>
<keyword evidence="4" id="KW-1185">Reference proteome</keyword>
<dbReference type="Pfam" id="PF00566">
    <property type="entry name" value="RabGAP-TBC"/>
    <property type="match status" value="1"/>
</dbReference>
<dbReference type="GO" id="GO:0005096">
    <property type="term" value="F:GTPase activator activity"/>
    <property type="evidence" value="ECO:0007669"/>
    <property type="project" value="UniProtKB-KW"/>
</dbReference>
<keyword evidence="1" id="KW-0343">GTPase activation</keyword>
<dbReference type="Proteomes" id="UP000595437">
    <property type="component" value="Chromosome 18"/>
</dbReference>
<dbReference type="InterPro" id="IPR035969">
    <property type="entry name" value="Rab-GAP_TBC_sf"/>
</dbReference>